<accession>A0A2U1CRQ7</accession>
<reference evidence="2 3" key="1">
    <citation type="submission" date="2018-04" db="EMBL/GenBank/DDBJ databases">
        <title>Genomic Encyclopedia of Type Strains, Phase IV (KMG-IV): sequencing the most valuable type-strain genomes for metagenomic binning, comparative biology and taxonomic classification.</title>
        <authorList>
            <person name="Goeker M."/>
        </authorList>
    </citation>
    <scope>NUCLEOTIDE SEQUENCE [LARGE SCALE GENOMIC DNA]</scope>
    <source>
        <strain evidence="2 3">DSM 10065</strain>
    </source>
</reference>
<dbReference type="AlphaFoldDB" id="A0A2U1CRQ7"/>
<evidence type="ECO:0000313" key="3">
    <source>
        <dbReference type="Proteomes" id="UP000246145"/>
    </source>
</evidence>
<sequence>MVMTEPDDVSKLFALFEGATAKRYHAVHVHKADQQRETLGRRPLFKPVRPAVAEPSPEPVDLASDSLKSLFKRLERLSEPIAPAKPSAAHAGQPAGSIRSLFDRLCPP</sequence>
<keyword evidence="3" id="KW-1185">Reference proteome</keyword>
<dbReference type="Proteomes" id="UP000246145">
    <property type="component" value="Unassembled WGS sequence"/>
</dbReference>
<feature type="region of interest" description="Disordered" evidence="1">
    <location>
        <begin position="82"/>
        <end position="108"/>
    </location>
</feature>
<comment type="caution">
    <text evidence="2">The sequence shown here is derived from an EMBL/GenBank/DDBJ whole genome shotgun (WGS) entry which is preliminary data.</text>
</comment>
<gene>
    <name evidence="2" type="ORF">C7440_0985</name>
</gene>
<protein>
    <submittedName>
        <fullName evidence="2">Uncharacterized protein</fullName>
    </submittedName>
</protein>
<evidence type="ECO:0000256" key="1">
    <source>
        <dbReference type="SAM" id="MobiDB-lite"/>
    </source>
</evidence>
<dbReference type="EMBL" id="QEKO01000001">
    <property type="protein sequence ID" value="PVY68578.1"/>
    <property type="molecule type" value="Genomic_DNA"/>
</dbReference>
<organism evidence="2 3">
    <name type="scientific">Pusillimonas noertemannii</name>
    <dbReference type="NCBI Taxonomy" id="305977"/>
    <lineage>
        <taxon>Bacteria</taxon>
        <taxon>Pseudomonadati</taxon>
        <taxon>Pseudomonadota</taxon>
        <taxon>Betaproteobacteria</taxon>
        <taxon>Burkholderiales</taxon>
        <taxon>Alcaligenaceae</taxon>
        <taxon>Pusillimonas</taxon>
    </lineage>
</organism>
<name>A0A2U1CRQ7_9BURK</name>
<evidence type="ECO:0000313" key="2">
    <source>
        <dbReference type="EMBL" id="PVY68578.1"/>
    </source>
</evidence>
<proteinExistence type="predicted"/>